<name>A0A4R1BBH3_9BACT</name>
<dbReference type="PROSITE" id="PS50234">
    <property type="entry name" value="VWFA"/>
    <property type="match status" value="1"/>
</dbReference>
<dbReference type="InterPro" id="IPR024163">
    <property type="entry name" value="Aerotolerance_reg_N"/>
</dbReference>
<gene>
    <name evidence="7" type="ORF">EPD60_09815</name>
</gene>
<keyword evidence="4 5" id="KW-0472">Membrane</keyword>
<evidence type="ECO:0000256" key="3">
    <source>
        <dbReference type="ARBA" id="ARBA00022989"/>
    </source>
</evidence>
<organism evidence="7 8">
    <name type="scientific">Flaviaesturariibacter flavus</name>
    <dbReference type="NCBI Taxonomy" id="2502780"/>
    <lineage>
        <taxon>Bacteria</taxon>
        <taxon>Pseudomonadati</taxon>
        <taxon>Bacteroidota</taxon>
        <taxon>Chitinophagia</taxon>
        <taxon>Chitinophagales</taxon>
        <taxon>Chitinophagaceae</taxon>
        <taxon>Flaviaestuariibacter</taxon>
    </lineage>
</organism>
<dbReference type="PANTHER" id="PTHR22550:SF5">
    <property type="entry name" value="LEUCINE ZIPPER PROTEIN 4"/>
    <property type="match status" value="1"/>
</dbReference>
<dbReference type="Pfam" id="PF00092">
    <property type="entry name" value="VWA"/>
    <property type="match status" value="1"/>
</dbReference>
<dbReference type="Proteomes" id="UP000295334">
    <property type="component" value="Unassembled WGS sequence"/>
</dbReference>
<feature type="transmembrane region" description="Helical" evidence="5">
    <location>
        <begin position="304"/>
        <end position="325"/>
    </location>
</feature>
<keyword evidence="3 5" id="KW-1133">Transmembrane helix</keyword>
<dbReference type="InterPro" id="IPR050768">
    <property type="entry name" value="UPF0353/GerABKA_families"/>
</dbReference>
<dbReference type="AlphaFoldDB" id="A0A4R1BBH3"/>
<evidence type="ECO:0000256" key="5">
    <source>
        <dbReference type="SAM" id="Phobius"/>
    </source>
</evidence>
<evidence type="ECO:0000256" key="2">
    <source>
        <dbReference type="ARBA" id="ARBA00022692"/>
    </source>
</evidence>
<evidence type="ECO:0000256" key="1">
    <source>
        <dbReference type="ARBA" id="ARBA00022475"/>
    </source>
</evidence>
<evidence type="ECO:0000313" key="8">
    <source>
        <dbReference type="Proteomes" id="UP000295334"/>
    </source>
</evidence>
<dbReference type="InterPro" id="IPR002035">
    <property type="entry name" value="VWF_A"/>
</dbReference>
<dbReference type="OrthoDB" id="6206554at2"/>
<dbReference type="SUPFAM" id="SSF53300">
    <property type="entry name" value="vWA-like"/>
    <property type="match status" value="1"/>
</dbReference>
<keyword evidence="2 5" id="KW-0812">Transmembrane</keyword>
<keyword evidence="1" id="KW-1003">Cell membrane</keyword>
<dbReference type="InterPro" id="IPR036465">
    <property type="entry name" value="vWFA_dom_sf"/>
</dbReference>
<keyword evidence="8" id="KW-1185">Reference proteome</keyword>
<feature type="transmembrane region" description="Helical" evidence="5">
    <location>
        <begin position="12"/>
        <end position="31"/>
    </location>
</feature>
<dbReference type="Pfam" id="PF07584">
    <property type="entry name" value="BatA"/>
    <property type="match status" value="1"/>
</dbReference>
<feature type="domain" description="VWFA" evidence="6">
    <location>
        <begin position="95"/>
        <end position="284"/>
    </location>
</feature>
<dbReference type="SMART" id="SM00327">
    <property type="entry name" value="VWA"/>
    <property type="match status" value="1"/>
</dbReference>
<dbReference type="PANTHER" id="PTHR22550">
    <property type="entry name" value="SPORE GERMINATION PROTEIN"/>
    <property type="match status" value="1"/>
</dbReference>
<reference evidence="7 8" key="1">
    <citation type="submission" date="2019-03" db="EMBL/GenBank/DDBJ databases">
        <authorList>
            <person name="Kim M.K.M."/>
        </authorList>
    </citation>
    <scope>NUCLEOTIDE SEQUENCE [LARGE SCALE GENOMIC DNA]</scope>
    <source>
        <strain evidence="7 8">17J68-12</strain>
    </source>
</reference>
<protein>
    <submittedName>
        <fullName evidence="7">VWA domain-containing protein</fullName>
    </submittedName>
</protein>
<comment type="caution">
    <text evidence="7">The sequence shown here is derived from an EMBL/GenBank/DDBJ whole genome shotgun (WGS) entry which is preliminary data.</text>
</comment>
<evidence type="ECO:0000313" key="7">
    <source>
        <dbReference type="EMBL" id="TCJ14288.1"/>
    </source>
</evidence>
<evidence type="ECO:0000256" key="4">
    <source>
        <dbReference type="ARBA" id="ARBA00023136"/>
    </source>
</evidence>
<sequence length="330" mass="36470">MLYDWLQQVRFAHVWVLPFLGLLPVLAYLWVRGQRTRRAAFQVSTAALFTVRSGRQRWLFLLPLLRLLAGAGLVLALARPQVSDVQKKNKGEGIAIVLCIDVSGSMMTPDFVPNRLAVAKEVAADFVRARQVDQIGLVVFSGEAFTQAPISTDYESLLEQIRSIRSDMLQPGTLIGEGLATSVARLADVPAKSKVVVLLTDGREEAPPTRIIDPETALGIARAKGVKVYTIGMASDRFAAYTEGGGKGNVQVDEQLLQRIAQSTGGAYFRAKDKGSLQGVYARINQLERSNVQVVTKTRYHEEFHWFVAAAALFLLLELLLRYTLFRTLP</sequence>
<dbReference type="EMBL" id="SJZI01000042">
    <property type="protein sequence ID" value="TCJ14288.1"/>
    <property type="molecule type" value="Genomic_DNA"/>
</dbReference>
<accession>A0A4R1BBH3</accession>
<proteinExistence type="predicted"/>
<dbReference type="Gene3D" id="3.40.50.410">
    <property type="entry name" value="von Willebrand factor, type A domain"/>
    <property type="match status" value="1"/>
</dbReference>
<dbReference type="RefSeq" id="WP_131449269.1">
    <property type="nucleotide sequence ID" value="NZ_SJZI01000042.1"/>
</dbReference>
<evidence type="ECO:0000259" key="6">
    <source>
        <dbReference type="PROSITE" id="PS50234"/>
    </source>
</evidence>